<dbReference type="EMBL" id="MU864964">
    <property type="protein sequence ID" value="KAK4463075.1"/>
    <property type="molecule type" value="Genomic_DNA"/>
</dbReference>
<accession>A0AAV9HQH0</accession>
<dbReference type="Pfam" id="PF20246">
    <property type="entry name" value="DUF6601"/>
    <property type="match status" value="1"/>
</dbReference>
<feature type="transmembrane region" description="Helical" evidence="1">
    <location>
        <begin position="237"/>
        <end position="258"/>
    </location>
</feature>
<dbReference type="PANTHER" id="PTHR34414:SF1">
    <property type="entry name" value="SUBTILISIN-LIKE SERINE PROTEASE"/>
    <property type="match status" value="1"/>
</dbReference>
<reference evidence="2" key="2">
    <citation type="submission" date="2023-06" db="EMBL/GenBank/DDBJ databases">
        <authorList>
            <consortium name="Lawrence Berkeley National Laboratory"/>
            <person name="Mondo S.J."/>
            <person name="Hensen N."/>
            <person name="Bonometti L."/>
            <person name="Westerberg I."/>
            <person name="Brannstrom I.O."/>
            <person name="Guillou S."/>
            <person name="Cros-Aarteil S."/>
            <person name="Calhoun S."/>
            <person name="Haridas S."/>
            <person name="Kuo A."/>
            <person name="Pangilinan J."/>
            <person name="Riley R."/>
            <person name="Labutti K."/>
            <person name="Andreopoulos B."/>
            <person name="Lipzen A."/>
            <person name="Chen C."/>
            <person name="Yanf M."/>
            <person name="Daum C."/>
            <person name="Ng V."/>
            <person name="Clum A."/>
            <person name="Steindorff A."/>
            <person name="Ohm R."/>
            <person name="Martin F."/>
            <person name="Silar P."/>
            <person name="Natvig D."/>
            <person name="Lalanne C."/>
            <person name="Gautier V."/>
            <person name="Ament-Velasquez S.L."/>
            <person name="Kruys A."/>
            <person name="Hutchinson M.I."/>
            <person name="Powell A.J."/>
            <person name="Barry K."/>
            <person name="Miller A.N."/>
            <person name="Grigoriev I.V."/>
            <person name="Debuchy R."/>
            <person name="Gladieux P."/>
            <person name="Thoren M.H."/>
            <person name="Johannesson H."/>
        </authorList>
    </citation>
    <scope>NUCLEOTIDE SEQUENCE</scope>
    <source>
        <strain evidence="2">PSN324</strain>
    </source>
</reference>
<protein>
    <submittedName>
        <fullName evidence="2">Uncharacterized protein</fullName>
    </submittedName>
</protein>
<sequence>MAYAAAQAPFRAEMELCKDLQLNPDQTLSSLSRPNSLPGQPSIPLAKEKVLPFLKAEFTTPTLDQISPHFWLLATADHSHISSLHKQIVRGRKIVISEDPEMHLVWINNRVFIKPLPEYLVSKAFWEHYFTPDAYDNLDPSRLEAYKAALGYLRTWLFLVSYLSDWRIALDSHLVPDNIDFGDFLALLSDLTNITDEQVSPRYRYGELRLARLNFWVKIWLHQPYFRKVAWQYSDYFSMYYAPLLFIFGILSVTLSAFDLGTSNEESWKAMKVAAARPGLYG</sequence>
<proteinExistence type="predicted"/>
<dbReference type="Proteomes" id="UP001321749">
    <property type="component" value="Unassembled WGS sequence"/>
</dbReference>
<reference evidence="2" key="1">
    <citation type="journal article" date="2023" name="Mol. Phylogenet. Evol.">
        <title>Genome-scale phylogeny and comparative genomics of the fungal order Sordariales.</title>
        <authorList>
            <person name="Hensen N."/>
            <person name="Bonometti L."/>
            <person name="Westerberg I."/>
            <person name="Brannstrom I.O."/>
            <person name="Guillou S."/>
            <person name="Cros-Aarteil S."/>
            <person name="Calhoun S."/>
            <person name="Haridas S."/>
            <person name="Kuo A."/>
            <person name="Mondo S."/>
            <person name="Pangilinan J."/>
            <person name="Riley R."/>
            <person name="LaButti K."/>
            <person name="Andreopoulos B."/>
            <person name="Lipzen A."/>
            <person name="Chen C."/>
            <person name="Yan M."/>
            <person name="Daum C."/>
            <person name="Ng V."/>
            <person name="Clum A."/>
            <person name="Steindorff A."/>
            <person name="Ohm R.A."/>
            <person name="Martin F."/>
            <person name="Silar P."/>
            <person name="Natvig D.O."/>
            <person name="Lalanne C."/>
            <person name="Gautier V."/>
            <person name="Ament-Velasquez S.L."/>
            <person name="Kruys A."/>
            <person name="Hutchinson M.I."/>
            <person name="Powell A.J."/>
            <person name="Barry K."/>
            <person name="Miller A.N."/>
            <person name="Grigoriev I.V."/>
            <person name="Debuchy R."/>
            <person name="Gladieux P."/>
            <person name="Hiltunen Thoren M."/>
            <person name="Johannesson H."/>
        </authorList>
    </citation>
    <scope>NUCLEOTIDE SEQUENCE</scope>
    <source>
        <strain evidence="2">PSN324</strain>
    </source>
</reference>
<evidence type="ECO:0000313" key="2">
    <source>
        <dbReference type="EMBL" id="KAK4463075.1"/>
    </source>
</evidence>
<keyword evidence="1" id="KW-0472">Membrane</keyword>
<keyword evidence="3" id="KW-1185">Reference proteome</keyword>
<evidence type="ECO:0000313" key="3">
    <source>
        <dbReference type="Proteomes" id="UP001321749"/>
    </source>
</evidence>
<keyword evidence="1" id="KW-1133">Transmembrane helix</keyword>
<dbReference type="AlphaFoldDB" id="A0AAV9HQH0"/>
<dbReference type="InterPro" id="IPR046536">
    <property type="entry name" value="DUF6601"/>
</dbReference>
<evidence type="ECO:0000256" key="1">
    <source>
        <dbReference type="SAM" id="Phobius"/>
    </source>
</evidence>
<gene>
    <name evidence="2" type="ORF">QBC42DRAFT_325511</name>
</gene>
<keyword evidence="1" id="KW-0812">Transmembrane</keyword>
<organism evidence="2 3">
    <name type="scientific">Cladorrhinum samala</name>
    <dbReference type="NCBI Taxonomy" id="585594"/>
    <lineage>
        <taxon>Eukaryota</taxon>
        <taxon>Fungi</taxon>
        <taxon>Dikarya</taxon>
        <taxon>Ascomycota</taxon>
        <taxon>Pezizomycotina</taxon>
        <taxon>Sordariomycetes</taxon>
        <taxon>Sordariomycetidae</taxon>
        <taxon>Sordariales</taxon>
        <taxon>Podosporaceae</taxon>
        <taxon>Cladorrhinum</taxon>
    </lineage>
</organism>
<dbReference type="PANTHER" id="PTHR34414">
    <property type="entry name" value="HET DOMAIN-CONTAINING PROTEIN-RELATED"/>
    <property type="match status" value="1"/>
</dbReference>
<comment type="caution">
    <text evidence="2">The sequence shown here is derived from an EMBL/GenBank/DDBJ whole genome shotgun (WGS) entry which is preliminary data.</text>
</comment>
<name>A0AAV9HQH0_9PEZI</name>